<dbReference type="InterPro" id="IPR017900">
    <property type="entry name" value="4Fe4S_Fe_S_CS"/>
</dbReference>
<dbReference type="PRINTS" id="PR00368">
    <property type="entry name" value="FADPNR"/>
</dbReference>
<protein>
    <recommendedName>
        <fullName evidence="9">4Fe-4S ferredoxin-type domain-containing protein</fullName>
    </recommendedName>
</protein>
<feature type="domain" description="4Fe-4S ferredoxin-type" evidence="9">
    <location>
        <begin position="105"/>
        <end position="133"/>
    </location>
</feature>
<organism evidence="10">
    <name type="scientific">bioreactor metagenome</name>
    <dbReference type="NCBI Taxonomy" id="1076179"/>
    <lineage>
        <taxon>unclassified sequences</taxon>
        <taxon>metagenomes</taxon>
        <taxon>ecological metagenomes</taxon>
    </lineage>
</organism>
<comment type="cofactor">
    <cofactor evidence="1">
        <name>FAD</name>
        <dbReference type="ChEBI" id="CHEBI:57692"/>
    </cofactor>
</comment>
<dbReference type="Gene3D" id="3.30.70.3270">
    <property type="match status" value="1"/>
</dbReference>
<dbReference type="GO" id="GO:0046872">
    <property type="term" value="F:metal ion binding"/>
    <property type="evidence" value="ECO:0007669"/>
    <property type="project" value="UniProtKB-KW"/>
</dbReference>
<dbReference type="InterPro" id="IPR039650">
    <property type="entry name" value="HdrA-like"/>
</dbReference>
<keyword evidence="7" id="KW-0408">Iron</keyword>
<dbReference type="Pfam" id="PF07992">
    <property type="entry name" value="Pyr_redox_2"/>
    <property type="match status" value="1"/>
</dbReference>
<keyword evidence="3" id="KW-0004">4Fe-4S</keyword>
<dbReference type="InterPro" id="IPR036188">
    <property type="entry name" value="FAD/NAD-bd_sf"/>
</dbReference>
<evidence type="ECO:0000313" key="10">
    <source>
        <dbReference type="EMBL" id="MPM14552.1"/>
    </source>
</evidence>
<dbReference type="Pfam" id="PF00037">
    <property type="entry name" value="Fer4"/>
    <property type="match status" value="1"/>
</dbReference>
<evidence type="ECO:0000259" key="9">
    <source>
        <dbReference type="PROSITE" id="PS51379"/>
    </source>
</evidence>
<keyword evidence="6" id="KW-0560">Oxidoreductase</keyword>
<reference evidence="10" key="1">
    <citation type="submission" date="2019-08" db="EMBL/GenBank/DDBJ databases">
        <authorList>
            <person name="Kucharzyk K."/>
            <person name="Murdoch R.W."/>
            <person name="Higgins S."/>
            <person name="Loffler F."/>
        </authorList>
    </citation>
    <scope>NUCLEOTIDE SEQUENCE</scope>
</reference>
<accession>A0A644XED1</accession>
<feature type="domain" description="4Fe-4S ferredoxin-type" evidence="9">
    <location>
        <begin position="151"/>
        <end position="180"/>
    </location>
</feature>
<comment type="similarity">
    <text evidence="2">Belongs to the HdrA family.</text>
</comment>
<sequence>MQTERIKLTYDALVIGGGIAGGEAALNLANNGYKVLVVEKSLSVGGKMIMLSKVFPTLDCSACITTPKVSEISRHPNIKIFTESDIESIEKLGEQNFVAKVTRRPRYVVEEDCTACQLCEEACPVIVKDQFQYGLVGRKAAYIPFSICSPKVAAIDIDNCTLCGACEKVCPPGCIDFTMKPKHYEVSVKTAIVATGFELFDPSTVKRYSYQEGKNVITSMQMERLLAPTRPFHTILRPSDGKVPDKIAYVLCAGSRDDSMGNPICSQICCMYSIKQAQLLMGALPMADITIYYIDIRAFGKGYDEFYEQAVAMGVRLVKGKIGKISEKENGNLVLRYEDVSTGKLKEAEHDFVVLSVGAKPNEEPQSLFKTQKLELDNLKYVKQSDPLLSPAKTTIEGVFVAGAATGPKDIPDSILSAGCASTEAISYLNS</sequence>
<name>A0A644XED1_9ZZZZ</name>
<dbReference type="PROSITE" id="PS51379">
    <property type="entry name" value="4FE4S_FER_2"/>
    <property type="match status" value="2"/>
</dbReference>
<proteinExistence type="inferred from homology"/>
<evidence type="ECO:0000256" key="3">
    <source>
        <dbReference type="ARBA" id="ARBA00022485"/>
    </source>
</evidence>
<keyword evidence="4" id="KW-0479">Metal-binding</keyword>
<dbReference type="Gene3D" id="3.50.50.60">
    <property type="entry name" value="FAD/NAD(P)-binding domain"/>
    <property type="match status" value="2"/>
</dbReference>
<keyword evidence="8" id="KW-0411">Iron-sulfur</keyword>
<dbReference type="EMBL" id="VSSQ01002299">
    <property type="protein sequence ID" value="MPM14552.1"/>
    <property type="molecule type" value="Genomic_DNA"/>
</dbReference>
<keyword evidence="5" id="KW-0285">Flavoprotein</keyword>
<dbReference type="PANTHER" id="PTHR43498:SF1">
    <property type="entry name" value="COB--COM HETERODISULFIDE REDUCTASE IRON-SULFUR SUBUNIT A"/>
    <property type="match status" value="1"/>
</dbReference>
<evidence type="ECO:0000256" key="5">
    <source>
        <dbReference type="ARBA" id="ARBA00022827"/>
    </source>
</evidence>
<dbReference type="SUPFAM" id="SSF51905">
    <property type="entry name" value="FAD/NAD(P)-binding domain"/>
    <property type="match status" value="1"/>
</dbReference>
<evidence type="ECO:0000256" key="1">
    <source>
        <dbReference type="ARBA" id="ARBA00001974"/>
    </source>
</evidence>
<dbReference type="GO" id="GO:0016491">
    <property type="term" value="F:oxidoreductase activity"/>
    <property type="evidence" value="ECO:0007669"/>
    <property type="project" value="UniProtKB-KW"/>
</dbReference>
<comment type="caution">
    <text evidence="10">The sequence shown here is derived from an EMBL/GenBank/DDBJ whole genome shotgun (WGS) entry which is preliminary data.</text>
</comment>
<evidence type="ECO:0000256" key="4">
    <source>
        <dbReference type="ARBA" id="ARBA00022723"/>
    </source>
</evidence>
<evidence type="ECO:0000256" key="2">
    <source>
        <dbReference type="ARBA" id="ARBA00006561"/>
    </source>
</evidence>
<evidence type="ECO:0000256" key="6">
    <source>
        <dbReference type="ARBA" id="ARBA00023002"/>
    </source>
</evidence>
<evidence type="ECO:0000256" key="8">
    <source>
        <dbReference type="ARBA" id="ARBA00023014"/>
    </source>
</evidence>
<evidence type="ECO:0000256" key="7">
    <source>
        <dbReference type="ARBA" id="ARBA00023004"/>
    </source>
</evidence>
<dbReference type="PANTHER" id="PTHR43498">
    <property type="entry name" value="FERREDOXIN:COB-COM HETERODISULFIDE REDUCTASE SUBUNIT A"/>
    <property type="match status" value="1"/>
</dbReference>
<dbReference type="AlphaFoldDB" id="A0A644XED1"/>
<dbReference type="InterPro" id="IPR017896">
    <property type="entry name" value="4Fe4S_Fe-S-bd"/>
</dbReference>
<gene>
    <name evidence="10" type="ORF">SDC9_60916</name>
</gene>
<keyword evidence="5" id="KW-0274">FAD</keyword>
<dbReference type="InterPro" id="IPR023753">
    <property type="entry name" value="FAD/NAD-binding_dom"/>
</dbReference>
<dbReference type="PROSITE" id="PS00198">
    <property type="entry name" value="4FE4S_FER_1"/>
    <property type="match status" value="1"/>
</dbReference>
<dbReference type="GO" id="GO:0051539">
    <property type="term" value="F:4 iron, 4 sulfur cluster binding"/>
    <property type="evidence" value="ECO:0007669"/>
    <property type="project" value="UniProtKB-KW"/>
</dbReference>